<comment type="caution">
    <text evidence="1">The sequence shown here is derived from an EMBL/GenBank/DDBJ whole genome shotgun (WGS) entry which is preliminary data.</text>
</comment>
<gene>
    <name evidence="1" type="ORF">CCMP2556_LOCUS18203</name>
</gene>
<evidence type="ECO:0000313" key="2">
    <source>
        <dbReference type="Proteomes" id="UP001642484"/>
    </source>
</evidence>
<name>A0ABP0KXW8_9DINO</name>
<keyword evidence="2" id="KW-1185">Reference proteome</keyword>
<organism evidence="1 2">
    <name type="scientific">Durusdinium trenchii</name>
    <dbReference type="NCBI Taxonomy" id="1381693"/>
    <lineage>
        <taxon>Eukaryota</taxon>
        <taxon>Sar</taxon>
        <taxon>Alveolata</taxon>
        <taxon>Dinophyceae</taxon>
        <taxon>Suessiales</taxon>
        <taxon>Symbiodiniaceae</taxon>
        <taxon>Durusdinium</taxon>
    </lineage>
</organism>
<protein>
    <submittedName>
        <fullName evidence="1">Uncharacterized protein</fullName>
    </submittedName>
</protein>
<evidence type="ECO:0000313" key="1">
    <source>
        <dbReference type="EMBL" id="CAK9031219.1"/>
    </source>
</evidence>
<sequence length="239" mass="25775">MVCTATATKLGHAQVPSSGLGGEAAAEDSELSPLVQALRHWGIRPVPELGPDMFGASIAQLKMLVRARDDQGRHHVAAVQALQRYVTQLEIDLDSKDDELAAAKRNLEEVQRHGFEPVEPEEVSAEVAELKEQLASTVKAQEEAQRQLEVERAEAAETARANQAGFEEAAQAEVLELKEQLASAMKGQEEAQQQLQLQVERAEAAEAKLVTLVERIRGAATAKKATEGVASASEEVPES</sequence>
<accession>A0ABP0KXW8</accession>
<proteinExistence type="predicted"/>
<dbReference type="EMBL" id="CAXAMN010010225">
    <property type="protein sequence ID" value="CAK9031219.1"/>
    <property type="molecule type" value="Genomic_DNA"/>
</dbReference>
<dbReference type="Proteomes" id="UP001642484">
    <property type="component" value="Unassembled WGS sequence"/>
</dbReference>
<reference evidence="1 2" key="1">
    <citation type="submission" date="2024-02" db="EMBL/GenBank/DDBJ databases">
        <authorList>
            <person name="Chen Y."/>
            <person name="Shah S."/>
            <person name="Dougan E. K."/>
            <person name="Thang M."/>
            <person name="Chan C."/>
        </authorList>
    </citation>
    <scope>NUCLEOTIDE SEQUENCE [LARGE SCALE GENOMIC DNA]</scope>
</reference>